<protein>
    <submittedName>
        <fullName evidence="2">Uncharacterized protein</fullName>
    </submittedName>
</protein>
<dbReference type="Proteomes" id="UP001163846">
    <property type="component" value="Unassembled WGS sequence"/>
</dbReference>
<feature type="transmembrane region" description="Helical" evidence="1">
    <location>
        <begin position="159"/>
        <end position="176"/>
    </location>
</feature>
<keyword evidence="1" id="KW-0472">Membrane</keyword>
<sequence>MEIKLLFVIPLSFRYGETDIRNALILLPRQEDELLDHTSKVKTTRMTPEESTLLAEFGFQLYYQIAALICTCTFFGFYLLATHIAFHLLYRRGIKSVASKTLLGCLILIFINYIWVFIVKCAANMVDIKVSLTQNQSGGDLGAQLDNAGVALLPYQYTIAWPVTLNLIISDCIVTWRAWVVWTGNTQLRLCLAIFAFASFVVNIIDCVFDDIALKSFWAISAWDTAAAFLSFGLNLIATLLIAFKVWQHHQVVKTWANHQRTEVEKVLLLFVESGALYCLFQLVYSIMILLSASSSGGTTSLMIATSIIIECFIFASALFPVSIIIMINLEWSPLEYTIRQSDEEAGTRRGDISTLQFARDTRVEDLSMQAKPSQSQVPSETEV</sequence>
<feature type="transmembrane region" description="Helical" evidence="1">
    <location>
        <begin position="267"/>
        <end position="291"/>
    </location>
</feature>
<organism evidence="2 3">
    <name type="scientific">Lentinula raphanica</name>
    <dbReference type="NCBI Taxonomy" id="153919"/>
    <lineage>
        <taxon>Eukaryota</taxon>
        <taxon>Fungi</taxon>
        <taxon>Dikarya</taxon>
        <taxon>Basidiomycota</taxon>
        <taxon>Agaricomycotina</taxon>
        <taxon>Agaricomycetes</taxon>
        <taxon>Agaricomycetidae</taxon>
        <taxon>Agaricales</taxon>
        <taxon>Marasmiineae</taxon>
        <taxon>Omphalotaceae</taxon>
        <taxon>Lentinula</taxon>
    </lineage>
</organism>
<feature type="transmembrane region" description="Helical" evidence="1">
    <location>
        <begin position="225"/>
        <end position="247"/>
    </location>
</feature>
<evidence type="ECO:0000313" key="2">
    <source>
        <dbReference type="EMBL" id="KAJ3838116.1"/>
    </source>
</evidence>
<accession>A0AA38P8Q8</accession>
<feature type="transmembrane region" description="Helical" evidence="1">
    <location>
        <begin position="102"/>
        <end position="126"/>
    </location>
</feature>
<dbReference type="EMBL" id="MU806201">
    <property type="protein sequence ID" value="KAJ3838116.1"/>
    <property type="molecule type" value="Genomic_DNA"/>
</dbReference>
<feature type="transmembrane region" description="Helical" evidence="1">
    <location>
        <begin position="188"/>
        <end position="205"/>
    </location>
</feature>
<reference evidence="2" key="1">
    <citation type="submission" date="2022-08" db="EMBL/GenBank/DDBJ databases">
        <authorList>
            <consortium name="DOE Joint Genome Institute"/>
            <person name="Min B."/>
            <person name="Riley R."/>
            <person name="Sierra-Patev S."/>
            <person name="Naranjo-Ortiz M."/>
            <person name="Looney B."/>
            <person name="Konkel Z."/>
            <person name="Slot J.C."/>
            <person name="Sakamoto Y."/>
            <person name="Steenwyk J.L."/>
            <person name="Rokas A."/>
            <person name="Carro J."/>
            <person name="Camarero S."/>
            <person name="Ferreira P."/>
            <person name="Molpeceres G."/>
            <person name="Ruiz-Duenas F.J."/>
            <person name="Serrano A."/>
            <person name="Henrissat B."/>
            <person name="Drula E."/>
            <person name="Hughes K.W."/>
            <person name="Mata J.L."/>
            <person name="Ishikawa N.K."/>
            <person name="Vargas-Isla R."/>
            <person name="Ushijima S."/>
            <person name="Smith C.A."/>
            <person name="Ahrendt S."/>
            <person name="Andreopoulos W."/>
            <person name="He G."/>
            <person name="Labutti K."/>
            <person name="Lipzen A."/>
            <person name="Ng V."/>
            <person name="Sandor L."/>
            <person name="Barry K."/>
            <person name="Martinez A.T."/>
            <person name="Xiao Y."/>
            <person name="Gibbons J.G."/>
            <person name="Terashima K."/>
            <person name="Hibbett D.S."/>
            <person name="Grigoriev I.V."/>
        </authorList>
    </citation>
    <scope>NUCLEOTIDE SEQUENCE</scope>
    <source>
        <strain evidence="2">TFB9207</strain>
    </source>
</reference>
<evidence type="ECO:0000313" key="3">
    <source>
        <dbReference type="Proteomes" id="UP001163846"/>
    </source>
</evidence>
<dbReference type="AlphaFoldDB" id="A0AA38P8Q8"/>
<proteinExistence type="predicted"/>
<evidence type="ECO:0000256" key="1">
    <source>
        <dbReference type="SAM" id="Phobius"/>
    </source>
</evidence>
<feature type="transmembrane region" description="Helical" evidence="1">
    <location>
        <begin position="303"/>
        <end position="330"/>
    </location>
</feature>
<name>A0AA38P8Q8_9AGAR</name>
<comment type="caution">
    <text evidence="2">The sequence shown here is derived from an EMBL/GenBank/DDBJ whole genome shotgun (WGS) entry which is preliminary data.</text>
</comment>
<gene>
    <name evidence="2" type="ORF">F5878DRAFT_184405</name>
</gene>
<feature type="transmembrane region" description="Helical" evidence="1">
    <location>
        <begin position="61"/>
        <end position="90"/>
    </location>
</feature>
<keyword evidence="1" id="KW-0812">Transmembrane</keyword>
<keyword evidence="1" id="KW-1133">Transmembrane helix</keyword>
<keyword evidence="3" id="KW-1185">Reference proteome</keyword>